<dbReference type="EMBL" id="JOJR01000408">
    <property type="protein sequence ID" value="RCN38339.1"/>
    <property type="molecule type" value="Genomic_DNA"/>
</dbReference>
<evidence type="ECO:0000313" key="2">
    <source>
        <dbReference type="EMBL" id="RCN38339.1"/>
    </source>
</evidence>
<evidence type="ECO:0000259" key="1">
    <source>
        <dbReference type="PROSITE" id="PS50279"/>
    </source>
</evidence>
<dbReference type="STRING" id="29170.A0A368G4W7"/>
<comment type="caution">
    <text evidence="2">The sequence shown here is derived from an EMBL/GenBank/DDBJ whole genome shotgun (WGS) entry which is preliminary data.</text>
</comment>
<dbReference type="AlphaFoldDB" id="A0A368G4W7"/>
<evidence type="ECO:0000313" key="3">
    <source>
        <dbReference type="Proteomes" id="UP000252519"/>
    </source>
</evidence>
<dbReference type="InterPro" id="IPR036880">
    <property type="entry name" value="Kunitz_BPTI_sf"/>
</dbReference>
<dbReference type="SUPFAM" id="SSF57362">
    <property type="entry name" value="BPTI-like"/>
    <property type="match status" value="1"/>
</dbReference>
<feature type="domain" description="BPTI/Kunitz inhibitor" evidence="1">
    <location>
        <begin position="1"/>
        <end position="41"/>
    </location>
</feature>
<sequence length="111" mass="12304">MNCYRFYYEHETRVCREFFYGGCIGESKNIFADAQACETLCANGRKAVRIEEAKYGGNDTSAPQKSPAKKPAVDAVAMDPLKLFSRTTQVTSEAAVGSPVRRGMHIFRIDG</sequence>
<dbReference type="Pfam" id="PF00014">
    <property type="entry name" value="Kunitz_BPTI"/>
    <property type="match status" value="1"/>
</dbReference>
<dbReference type="GO" id="GO:0004867">
    <property type="term" value="F:serine-type endopeptidase inhibitor activity"/>
    <property type="evidence" value="ECO:0007669"/>
    <property type="project" value="InterPro"/>
</dbReference>
<accession>A0A368G4W7</accession>
<dbReference type="Gene3D" id="4.10.410.10">
    <property type="entry name" value="Pancreatic trypsin inhibitor Kunitz domain"/>
    <property type="match status" value="1"/>
</dbReference>
<reference evidence="2 3" key="1">
    <citation type="submission" date="2014-10" db="EMBL/GenBank/DDBJ databases">
        <title>Draft genome of the hookworm Ancylostoma caninum.</title>
        <authorList>
            <person name="Mitreva M."/>
        </authorList>
    </citation>
    <scope>NUCLEOTIDE SEQUENCE [LARGE SCALE GENOMIC DNA]</scope>
    <source>
        <strain evidence="2 3">Baltimore</strain>
    </source>
</reference>
<dbReference type="InterPro" id="IPR002223">
    <property type="entry name" value="Kunitz_BPTI"/>
</dbReference>
<gene>
    <name evidence="2" type="ORF">ANCCAN_15752</name>
</gene>
<name>A0A368G4W7_ANCCA</name>
<dbReference type="Proteomes" id="UP000252519">
    <property type="component" value="Unassembled WGS sequence"/>
</dbReference>
<protein>
    <submittedName>
        <fullName evidence="2">Kunitz/Bovine pancreatic trypsin inhibitor domain protein</fullName>
    </submittedName>
</protein>
<dbReference type="CDD" id="cd00109">
    <property type="entry name" value="Kunitz-type"/>
    <property type="match status" value="1"/>
</dbReference>
<dbReference type="PROSITE" id="PS50279">
    <property type="entry name" value="BPTI_KUNITZ_2"/>
    <property type="match status" value="1"/>
</dbReference>
<keyword evidence="3" id="KW-1185">Reference proteome</keyword>
<proteinExistence type="predicted"/>
<organism evidence="2 3">
    <name type="scientific">Ancylostoma caninum</name>
    <name type="common">Dog hookworm</name>
    <dbReference type="NCBI Taxonomy" id="29170"/>
    <lineage>
        <taxon>Eukaryota</taxon>
        <taxon>Metazoa</taxon>
        <taxon>Ecdysozoa</taxon>
        <taxon>Nematoda</taxon>
        <taxon>Chromadorea</taxon>
        <taxon>Rhabditida</taxon>
        <taxon>Rhabditina</taxon>
        <taxon>Rhabditomorpha</taxon>
        <taxon>Strongyloidea</taxon>
        <taxon>Ancylostomatidae</taxon>
        <taxon>Ancylostomatinae</taxon>
        <taxon>Ancylostoma</taxon>
    </lineage>
</organism>